<name>A0A8H6ZA20_9AGAR</name>
<dbReference type="EMBL" id="JACAZH010000003">
    <property type="protein sequence ID" value="KAF7373429.1"/>
    <property type="molecule type" value="Genomic_DNA"/>
</dbReference>
<dbReference type="FunFam" id="3.30.200.20:FF:000705">
    <property type="entry name" value="Non-specific serine/threonine protein kinase"/>
    <property type="match status" value="1"/>
</dbReference>
<evidence type="ECO:0000313" key="7">
    <source>
        <dbReference type="Proteomes" id="UP000623467"/>
    </source>
</evidence>
<dbReference type="Pfam" id="PF00069">
    <property type="entry name" value="Pkinase"/>
    <property type="match status" value="1"/>
</dbReference>
<keyword evidence="3" id="KW-0067">ATP-binding</keyword>
<evidence type="ECO:0000256" key="4">
    <source>
        <dbReference type="SAM" id="MobiDB-lite"/>
    </source>
</evidence>
<dbReference type="Pfam" id="PF07714">
    <property type="entry name" value="PK_Tyr_Ser-Thr"/>
    <property type="match status" value="1"/>
</dbReference>
<evidence type="ECO:0000259" key="5">
    <source>
        <dbReference type="PROSITE" id="PS50011"/>
    </source>
</evidence>
<dbReference type="Proteomes" id="UP000623467">
    <property type="component" value="Unassembled WGS sequence"/>
</dbReference>
<evidence type="ECO:0000313" key="6">
    <source>
        <dbReference type="EMBL" id="KAF7373429.1"/>
    </source>
</evidence>
<dbReference type="Gene3D" id="1.10.510.10">
    <property type="entry name" value="Transferase(Phosphotransferase) domain 1"/>
    <property type="match status" value="2"/>
</dbReference>
<organism evidence="6 7">
    <name type="scientific">Mycena sanguinolenta</name>
    <dbReference type="NCBI Taxonomy" id="230812"/>
    <lineage>
        <taxon>Eukaryota</taxon>
        <taxon>Fungi</taxon>
        <taxon>Dikarya</taxon>
        <taxon>Basidiomycota</taxon>
        <taxon>Agaricomycotina</taxon>
        <taxon>Agaricomycetes</taxon>
        <taxon>Agaricomycetidae</taxon>
        <taxon>Agaricales</taxon>
        <taxon>Marasmiineae</taxon>
        <taxon>Mycenaceae</taxon>
        <taxon>Mycena</taxon>
    </lineage>
</organism>
<comment type="caution">
    <text evidence="6">The sequence shown here is derived from an EMBL/GenBank/DDBJ whole genome shotgun (WGS) entry which is preliminary data.</text>
</comment>
<dbReference type="InterPro" id="IPR051931">
    <property type="entry name" value="PAK3-like"/>
</dbReference>
<gene>
    <name evidence="6" type="ORF">MSAN_00552500</name>
</gene>
<evidence type="ECO:0000256" key="1">
    <source>
        <dbReference type="ARBA" id="ARBA00008874"/>
    </source>
</evidence>
<proteinExistence type="inferred from homology"/>
<dbReference type="PROSITE" id="PS50011">
    <property type="entry name" value="PROTEIN_KINASE_DOM"/>
    <property type="match status" value="2"/>
</dbReference>
<accession>A0A8H6ZA20</accession>
<reference evidence="6" key="1">
    <citation type="submission" date="2020-05" db="EMBL/GenBank/DDBJ databases">
        <title>Mycena genomes resolve the evolution of fungal bioluminescence.</title>
        <authorList>
            <person name="Tsai I.J."/>
        </authorList>
    </citation>
    <scope>NUCLEOTIDE SEQUENCE</scope>
    <source>
        <strain evidence="6">160909Yilan</strain>
    </source>
</reference>
<dbReference type="PANTHER" id="PTHR45832:SF22">
    <property type="entry name" value="SERINE_THREONINE-PROTEIN KINASE SAMKA-RELATED"/>
    <property type="match status" value="1"/>
</dbReference>
<keyword evidence="2" id="KW-0547">Nucleotide-binding</keyword>
<evidence type="ECO:0000256" key="2">
    <source>
        <dbReference type="ARBA" id="ARBA00022741"/>
    </source>
</evidence>
<dbReference type="Gene3D" id="3.30.200.20">
    <property type="entry name" value="Phosphorylase Kinase, domain 1"/>
    <property type="match status" value="1"/>
</dbReference>
<keyword evidence="7" id="KW-1185">Reference proteome</keyword>
<dbReference type="InterPro" id="IPR011009">
    <property type="entry name" value="Kinase-like_dom_sf"/>
</dbReference>
<comment type="similarity">
    <text evidence="1">Belongs to the protein kinase superfamily. STE Ser/Thr protein kinase family. STE20 subfamily.</text>
</comment>
<feature type="domain" description="Protein kinase" evidence="5">
    <location>
        <begin position="553"/>
        <end position="805"/>
    </location>
</feature>
<dbReference type="SMART" id="SM00220">
    <property type="entry name" value="S_TKc"/>
    <property type="match status" value="2"/>
</dbReference>
<dbReference type="PROSITE" id="PS00108">
    <property type="entry name" value="PROTEIN_KINASE_ST"/>
    <property type="match status" value="1"/>
</dbReference>
<dbReference type="PANTHER" id="PTHR45832">
    <property type="entry name" value="SERINE/THREONINE-PROTEIN KINASE SAMKA-RELATED-RELATED"/>
    <property type="match status" value="1"/>
</dbReference>
<dbReference type="OrthoDB" id="248923at2759"/>
<keyword evidence="6" id="KW-0418">Kinase</keyword>
<dbReference type="CDD" id="cd06614">
    <property type="entry name" value="STKc_PAK"/>
    <property type="match status" value="1"/>
</dbReference>
<feature type="compositionally biased region" description="Basic and acidic residues" evidence="4">
    <location>
        <begin position="455"/>
        <end position="488"/>
    </location>
</feature>
<feature type="domain" description="Protein kinase" evidence="5">
    <location>
        <begin position="165"/>
        <end position="426"/>
    </location>
</feature>
<dbReference type="InterPro" id="IPR000719">
    <property type="entry name" value="Prot_kinase_dom"/>
</dbReference>
<feature type="region of interest" description="Disordered" evidence="4">
    <location>
        <begin position="454"/>
        <end position="507"/>
    </location>
</feature>
<dbReference type="FunFam" id="1.10.510.10:FF:000139">
    <property type="entry name" value="Non-specific serine/threonine protein kinase"/>
    <property type="match status" value="1"/>
</dbReference>
<protein>
    <submittedName>
        <fullName evidence="6">Non-specific serine/threonine protein kinase</fullName>
    </submittedName>
</protein>
<dbReference type="AlphaFoldDB" id="A0A8H6ZA20"/>
<dbReference type="SUPFAM" id="SSF56112">
    <property type="entry name" value="Protein kinase-like (PK-like)"/>
    <property type="match status" value="2"/>
</dbReference>
<evidence type="ECO:0000256" key="3">
    <source>
        <dbReference type="ARBA" id="ARBA00022840"/>
    </source>
</evidence>
<keyword evidence="6" id="KW-0723">Serine/threonine-protein kinase</keyword>
<dbReference type="InterPro" id="IPR008271">
    <property type="entry name" value="Ser/Thr_kinase_AS"/>
</dbReference>
<dbReference type="InterPro" id="IPR001245">
    <property type="entry name" value="Ser-Thr/Tyr_kinase_cat_dom"/>
</dbReference>
<dbReference type="GO" id="GO:0005524">
    <property type="term" value="F:ATP binding"/>
    <property type="evidence" value="ECO:0007669"/>
    <property type="project" value="UniProtKB-KW"/>
</dbReference>
<keyword evidence="6" id="KW-0808">Transferase</keyword>
<dbReference type="GO" id="GO:0004674">
    <property type="term" value="F:protein serine/threonine kinase activity"/>
    <property type="evidence" value="ECO:0007669"/>
    <property type="project" value="UniProtKB-KW"/>
</dbReference>
<sequence length="835" mass="94327">MTTRILVYGSVISCLMNACGEGLLGHRPREITRLERTLREYLLTMAHGNAVNAIIESLQDRKTLLEEASNFGLNNDPKLRAALWEDEERLASLLISVLTTEWQEEAVLQLTNYRAQCFLDVVQNILEQGLLMTEANKRMARRILRKLSGSSNIFPSSLFVFGVTGKEQYPASGGAYGDIYRASYNDQPVALKYMRAAEYVGEKELHEIRRKFSREALLWKDLHHPHILSFLGVDRSSFPKSLCMVSPWMKNGTVMHHLKEHGHDNVDKLLYEIAQGLEYLHSHGIVHGDLQGSNIIIKEDWSACVANFGLSIVLERTASTTSHRGSLHWMAPELIDPSRWKDEFPRTASDVYAFGCVCFELYTGQPPFANLPELSVLMKVIEGERPERPPGPPAMSDELWQHVTVYWSNDPSARPTSQIIVQNMIRPDPEPQNSLPAIFQERLPSPVMSNLQQKHGLECRDENELTRKISDKDREREREQESVERAERDEENAQFDEKASEKAGQGMQDVAVAAAALEKGDGMKEKRISTITEVQITEKLRQVVSDEDPKLLYSKIKKIGQDVSGHVYVAKTLTTGKKVAIKEMDLSHQPRKELIMNEILVMKESQHPNVVNFLESYLVENTEVWVVMEYMEGGALTDIIENNMMEEDQISSICFETCKGLGYLHSQNIIHRDIKSDNILLDALARVKITNFGCCAKLTDQKSKRATRVGTPYWMAPEVVKQKEYGAKVDIWSLGIMTIEMIENEPPYLDEEPPKALYLIATNGTPTLKNPGVLSRELKGFLVVCLCVDVSSRATASELLDHEFFKKACGLSGLSPLLRFRLNQSLISVPKPLSS</sequence>